<dbReference type="InterPro" id="IPR000209">
    <property type="entry name" value="Peptidase_S8/S53_dom"/>
</dbReference>
<evidence type="ECO:0000256" key="3">
    <source>
        <dbReference type="ARBA" id="ARBA00022825"/>
    </source>
</evidence>
<evidence type="ECO:0000256" key="1">
    <source>
        <dbReference type="ARBA" id="ARBA00022670"/>
    </source>
</evidence>
<evidence type="ECO:0000313" key="6">
    <source>
        <dbReference type="EMBL" id="MDP5138680.1"/>
    </source>
</evidence>
<dbReference type="PROSITE" id="PS00138">
    <property type="entry name" value="SUBTILASE_SER"/>
    <property type="match status" value="1"/>
</dbReference>
<feature type="signal peptide" evidence="4">
    <location>
        <begin position="1"/>
        <end position="19"/>
    </location>
</feature>
<protein>
    <submittedName>
        <fullName evidence="6">S8 family serine peptidase</fullName>
    </submittedName>
</protein>
<evidence type="ECO:0000313" key="7">
    <source>
        <dbReference type="Proteomes" id="UP001231109"/>
    </source>
</evidence>
<comment type="caution">
    <text evidence="6">The sequence shown here is derived from an EMBL/GenBank/DDBJ whole genome shotgun (WGS) entry which is preliminary data.</text>
</comment>
<dbReference type="RefSeq" id="WP_305977786.1">
    <property type="nucleotide sequence ID" value="NZ_JAPJDZ010000245.1"/>
</dbReference>
<accession>A0ABT9I5M0</accession>
<evidence type="ECO:0000259" key="5">
    <source>
        <dbReference type="Pfam" id="PF00082"/>
    </source>
</evidence>
<feature type="domain" description="Peptidase S8/S53" evidence="5">
    <location>
        <begin position="92"/>
        <end position="264"/>
    </location>
</feature>
<organism evidence="6 7">
    <name type="scientific">Rheinheimera baltica</name>
    <dbReference type="NCBI Taxonomy" id="67576"/>
    <lineage>
        <taxon>Bacteria</taxon>
        <taxon>Pseudomonadati</taxon>
        <taxon>Pseudomonadota</taxon>
        <taxon>Gammaproteobacteria</taxon>
        <taxon>Chromatiales</taxon>
        <taxon>Chromatiaceae</taxon>
        <taxon>Rheinheimera</taxon>
    </lineage>
</organism>
<feature type="chain" id="PRO_5045251863" evidence="4">
    <location>
        <begin position="20"/>
        <end position="419"/>
    </location>
</feature>
<dbReference type="Proteomes" id="UP001231109">
    <property type="component" value="Unassembled WGS sequence"/>
</dbReference>
<keyword evidence="4" id="KW-0732">Signal</keyword>
<proteinExistence type="predicted"/>
<name>A0ABT9I5M0_9GAMM</name>
<dbReference type="Gene3D" id="3.40.50.200">
    <property type="entry name" value="Peptidase S8/S53 domain"/>
    <property type="match status" value="1"/>
</dbReference>
<keyword evidence="1" id="KW-0645">Protease</keyword>
<dbReference type="SUPFAM" id="SSF52743">
    <property type="entry name" value="Subtilisin-like"/>
    <property type="match status" value="1"/>
</dbReference>
<dbReference type="Pfam" id="PF00082">
    <property type="entry name" value="Peptidase_S8"/>
    <property type="match status" value="1"/>
</dbReference>
<sequence>MKKIVTLVSSLFFTAIAQANVTVAVVEAVNKKVNVSSTKVTEKRFCTNSSASSCSIYTTANSSDNHPKLVTQVLDSETSQHVNMILLTGNSAGALSWIAQNASNKNIRVVNMSMSASSGHDYASLKAAGIYVVMSTGNGGVNGFNVPTSGANPAISNPAVIGAAAGFSANERLTDCYELNADNVPVQLPYDVRCNSNISSAIANTSVDNWGYVAMGCVNHDGQYGGNCGTSFAAPRVAATIAELLVINPNYSDIELKEAMDNSSCTVPGKTEHWVRGISDSQYAEYYPLHPAGAYAFARGEKGYCNRPNRVFPEITTPEHINPPGLSKEFIQCSFNAPRYLIEFSSDVSNPVYDVDWKQGNSAWFNLRNDSTELVAYTGTSNTSEHIRVRVYDATKNAWSVFSSLSFQSPSCSGTVILN</sequence>
<evidence type="ECO:0000256" key="2">
    <source>
        <dbReference type="ARBA" id="ARBA00022801"/>
    </source>
</evidence>
<dbReference type="InterPro" id="IPR023828">
    <property type="entry name" value="Peptidase_S8_Ser-AS"/>
</dbReference>
<dbReference type="InterPro" id="IPR036852">
    <property type="entry name" value="Peptidase_S8/S53_dom_sf"/>
</dbReference>
<keyword evidence="7" id="KW-1185">Reference proteome</keyword>
<dbReference type="EMBL" id="JAPJDZ010000245">
    <property type="protein sequence ID" value="MDP5138680.1"/>
    <property type="molecule type" value="Genomic_DNA"/>
</dbReference>
<reference evidence="6 7" key="1">
    <citation type="submission" date="2022-11" db="EMBL/GenBank/DDBJ databases">
        <title>Viruses from the air-sea interface of a natural surface slick.</title>
        <authorList>
            <person name="Rahlff J."/>
            <person name="Holmfeldt K."/>
        </authorList>
    </citation>
    <scope>NUCLEOTIDE SEQUENCE [LARGE SCALE GENOMIC DNA]</scope>
    <source>
        <strain evidence="6 7">SMS4</strain>
    </source>
</reference>
<evidence type="ECO:0000256" key="4">
    <source>
        <dbReference type="SAM" id="SignalP"/>
    </source>
</evidence>
<gene>
    <name evidence="6" type="ORF">ORJ04_22285</name>
</gene>
<keyword evidence="2" id="KW-0378">Hydrolase</keyword>
<keyword evidence="3" id="KW-0720">Serine protease</keyword>